<comment type="caution">
    <text evidence="1">The sequence shown here is derived from an EMBL/GenBank/DDBJ whole genome shotgun (WGS) entry which is preliminary data.</text>
</comment>
<dbReference type="Proteomes" id="UP000503820">
    <property type="component" value="Unassembled WGS sequence"/>
</dbReference>
<dbReference type="AlphaFoldDB" id="A0A7J0BPZ5"/>
<proteinExistence type="predicted"/>
<reference evidence="1 2" key="1">
    <citation type="submission" date="2020-05" db="EMBL/GenBank/DDBJ databases">
        <title>Draft genome sequence of Desulfovibrio psychrotolerans JS1T.</title>
        <authorList>
            <person name="Ueno A."/>
            <person name="Tamazawa S."/>
            <person name="Tamamura S."/>
            <person name="Murakami T."/>
            <person name="Kiyama T."/>
            <person name="Inomata H."/>
            <person name="Amano Y."/>
            <person name="Miyakawa K."/>
            <person name="Tamaki H."/>
            <person name="Naganuma T."/>
            <person name="Kaneko K."/>
        </authorList>
    </citation>
    <scope>NUCLEOTIDE SEQUENCE [LARGE SCALE GENOMIC DNA]</scope>
    <source>
        <strain evidence="1 2">JS1</strain>
    </source>
</reference>
<sequence>MFCALPPAMWERPAGLWLSHGATLENGTGPYPVQGGASFLNDLQKWALSTDSPIRLVRP</sequence>
<evidence type="ECO:0000313" key="2">
    <source>
        <dbReference type="Proteomes" id="UP000503820"/>
    </source>
</evidence>
<keyword evidence="2" id="KW-1185">Reference proteome</keyword>
<protein>
    <submittedName>
        <fullName evidence="1">Uncharacterized protein</fullName>
    </submittedName>
</protein>
<dbReference type="EMBL" id="BLVP01000001">
    <property type="protein sequence ID" value="GFM35729.1"/>
    <property type="molecule type" value="Genomic_DNA"/>
</dbReference>
<gene>
    <name evidence="1" type="ORF">DSM19430T_04130</name>
</gene>
<evidence type="ECO:0000313" key="1">
    <source>
        <dbReference type="EMBL" id="GFM35729.1"/>
    </source>
</evidence>
<accession>A0A7J0BPZ5</accession>
<name>A0A7J0BPZ5_9BACT</name>
<organism evidence="1 2">
    <name type="scientific">Desulfovibrio psychrotolerans</name>
    <dbReference type="NCBI Taxonomy" id="415242"/>
    <lineage>
        <taxon>Bacteria</taxon>
        <taxon>Pseudomonadati</taxon>
        <taxon>Thermodesulfobacteriota</taxon>
        <taxon>Desulfovibrionia</taxon>
        <taxon>Desulfovibrionales</taxon>
        <taxon>Desulfovibrionaceae</taxon>
        <taxon>Desulfovibrio</taxon>
    </lineage>
</organism>